<feature type="signal peptide" evidence="17">
    <location>
        <begin position="1"/>
        <end position="18"/>
    </location>
</feature>
<keyword evidence="5 17" id="KW-0732">Signal</keyword>
<dbReference type="OMA" id="PVIDEAW"/>
<keyword evidence="7 15" id="KW-0418">Kinase</keyword>
<evidence type="ECO:0000256" key="6">
    <source>
        <dbReference type="ARBA" id="ARBA00022741"/>
    </source>
</evidence>
<evidence type="ECO:0000256" key="8">
    <source>
        <dbReference type="ARBA" id="ARBA00022840"/>
    </source>
</evidence>
<comment type="catalytic activity">
    <reaction evidence="13 15">
        <text>L-threonyl-[protein] + ATP = O-phospho-L-threonyl-[protein] + ADP + H(+)</text>
        <dbReference type="Rhea" id="RHEA:46608"/>
        <dbReference type="Rhea" id="RHEA-COMP:11060"/>
        <dbReference type="Rhea" id="RHEA-COMP:11605"/>
        <dbReference type="ChEBI" id="CHEBI:15378"/>
        <dbReference type="ChEBI" id="CHEBI:30013"/>
        <dbReference type="ChEBI" id="CHEBI:30616"/>
        <dbReference type="ChEBI" id="CHEBI:61977"/>
        <dbReference type="ChEBI" id="CHEBI:456216"/>
        <dbReference type="EC" id="2.7.11.1"/>
    </reaction>
</comment>
<evidence type="ECO:0000256" key="2">
    <source>
        <dbReference type="ARBA" id="ARBA00022527"/>
    </source>
</evidence>
<dbReference type="SUPFAM" id="SSF56112">
    <property type="entry name" value="Protein kinase-like (PK-like)"/>
    <property type="match status" value="1"/>
</dbReference>
<dbReference type="PANTHER" id="PTHR32444">
    <property type="entry name" value="BULB-TYPE LECTIN DOMAIN-CONTAINING PROTEIN"/>
    <property type="match status" value="1"/>
</dbReference>
<dbReference type="Gene3D" id="3.30.200.20">
    <property type="entry name" value="Phosphorylase Kinase, domain 1"/>
    <property type="match status" value="1"/>
</dbReference>
<dbReference type="PROSITE" id="PS00108">
    <property type="entry name" value="PROTEIN_KINASE_ST"/>
    <property type="match status" value="1"/>
</dbReference>
<feature type="chain" id="PRO_5012965058" description="Receptor-like serine/threonine-protein kinase" evidence="17">
    <location>
        <begin position="19"/>
        <end position="847"/>
    </location>
</feature>
<dbReference type="PROSITE" id="PS50011">
    <property type="entry name" value="PROTEIN_KINASE_DOM"/>
    <property type="match status" value="1"/>
</dbReference>
<evidence type="ECO:0000259" key="19">
    <source>
        <dbReference type="PROSITE" id="PS50927"/>
    </source>
</evidence>
<dbReference type="AlphaFoldDB" id="A0A251U463"/>
<dbReference type="InterPro" id="IPR003609">
    <property type="entry name" value="Pan_app"/>
</dbReference>
<dbReference type="SMART" id="SM00220">
    <property type="entry name" value="S_TKc"/>
    <property type="match status" value="1"/>
</dbReference>
<evidence type="ECO:0000259" key="18">
    <source>
        <dbReference type="PROSITE" id="PS50011"/>
    </source>
</evidence>
<dbReference type="Gene3D" id="1.10.510.10">
    <property type="entry name" value="Transferase(Phosphotransferase) domain 1"/>
    <property type="match status" value="1"/>
</dbReference>
<keyword evidence="2 15" id="KW-0723">Serine/threonine-protein kinase</keyword>
<evidence type="ECO:0000256" key="14">
    <source>
        <dbReference type="ARBA" id="ARBA00048679"/>
    </source>
</evidence>
<dbReference type="GO" id="GO:0106310">
    <property type="term" value="F:protein serine kinase activity"/>
    <property type="evidence" value="ECO:0007669"/>
    <property type="project" value="RHEA"/>
</dbReference>
<accession>A0A251U463</accession>
<evidence type="ECO:0000256" key="10">
    <source>
        <dbReference type="ARBA" id="ARBA00023136"/>
    </source>
</evidence>
<evidence type="ECO:0000256" key="13">
    <source>
        <dbReference type="ARBA" id="ARBA00047899"/>
    </source>
</evidence>
<keyword evidence="11" id="KW-1015">Disulfide bond</keyword>
<evidence type="ECO:0000313" key="21">
    <source>
        <dbReference type="EMBL" id="OTG18138.1"/>
    </source>
</evidence>
<reference evidence="22" key="1">
    <citation type="journal article" date="2017" name="Nature">
        <title>The sunflower genome provides insights into oil metabolism, flowering and Asterid evolution.</title>
        <authorList>
            <person name="Badouin H."/>
            <person name="Gouzy J."/>
            <person name="Grassa C.J."/>
            <person name="Murat F."/>
            <person name="Staton S.E."/>
            <person name="Cottret L."/>
            <person name="Lelandais-Briere C."/>
            <person name="Owens G.L."/>
            <person name="Carrere S."/>
            <person name="Mayjonade B."/>
            <person name="Legrand L."/>
            <person name="Gill N."/>
            <person name="Kane N.C."/>
            <person name="Bowers J.E."/>
            <person name="Hubner S."/>
            <person name="Bellec A."/>
            <person name="Berard A."/>
            <person name="Berges H."/>
            <person name="Blanchet N."/>
            <person name="Boniface M.C."/>
            <person name="Brunel D."/>
            <person name="Catrice O."/>
            <person name="Chaidir N."/>
            <person name="Claudel C."/>
            <person name="Donnadieu C."/>
            <person name="Faraut T."/>
            <person name="Fievet G."/>
            <person name="Helmstetter N."/>
            <person name="King M."/>
            <person name="Knapp S.J."/>
            <person name="Lai Z."/>
            <person name="Le Paslier M.C."/>
            <person name="Lippi Y."/>
            <person name="Lorenzon L."/>
            <person name="Mandel J.R."/>
            <person name="Marage G."/>
            <person name="Marchand G."/>
            <person name="Marquand E."/>
            <person name="Bret-Mestries E."/>
            <person name="Morien E."/>
            <person name="Nambeesan S."/>
            <person name="Nguyen T."/>
            <person name="Pegot-Espagnet P."/>
            <person name="Pouilly N."/>
            <person name="Raftis F."/>
            <person name="Sallet E."/>
            <person name="Schiex T."/>
            <person name="Thomas J."/>
            <person name="Vandecasteele C."/>
            <person name="Vares D."/>
            <person name="Vear F."/>
            <person name="Vautrin S."/>
            <person name="Crespi M."/>
            <person name="Mangin B."/>
            <person name="Burke J.M."/>
            <person name="Salse J."/>
            <person name="Munos S."/>
            <person name="Vincourt P."/>
            <person name="Rieseberg L.H."/>
            <person name="Langlade N.B."/>
        </authorList>
    </citation>
    <scope>NUCLEOTIDE SEQUENCE [LARGE SCALE GENOMIC DNA]</scope>
    <source>
        <strain evidence="22">cv. SF193</strain>
    </source>
</reference>
<dbReference type="CDD" id="cd00054">
    <property type="entry name" value="EGF_CA"/>
    <property type="match status" value="1"/>
</dbReference>
<evidence type="ECO:0000256" key="3">
    <source>
        <dbReference type="ARBA" id="ARBA00022679"/>
    </source>
</evidence>
<dbReference type="GO" id="GO:0007165">
    <property type="term" value="P:signal transduction"/>
    <property type="evidence" value="ECO:0000318"/>
    <property type="project" value="GO_Central"/>
</dbReference>
<gene>
    <name evidence="21" type="ORF">HannXRQ_Chr08g0219851</name>
</gene>
<name>A0A251U463_HELAN</name>
<dbReference type="InterPro" id="IPR000719">
    <property type="entry name" value="Prot_kinase_dom"/>
</dbReference>
<dbReference type="Proteomes" id="UP000215914">
    <property type="component" value="Chromosome 8"/>
</dbReference>
<evidence type="ECO:0000256" key="15">
    <source>
        <dbReference type="PIRNR" id="PIRNR000641"/>
    </source>
</evidence>
<dbReference type="SMART" id="SM00108">
    <property type="entry name" value="B_lectin"/>
    <property type="match status" value="1"/>
</dbReference>
<keyword evidence="22" id="KW-1185">Reference proteome</keyword>
<dbReference type="Pfam" id="PF01453">
    <property type="entry name" value="B_lectin"/>
    <property type="match status" value="1"/>
</dbReference>
<dbReference type="SUPFAM" id="SSF51110">
    <property type="entry name" value="alpha-D-mannose-specific plant lectins"/>
    <property type="match status" value="1"/>
</dbReference>
<dbReference type="SMART" id="SM00473">
    <property type="entry name" value="PAN_AP"/>
    <property type="match status" value="1"/>
</dbReference>
<protein>
    <recommendedName>
        <fullName evidence="15">Receptor-like serine/threonine-protein kinase</fullName>
        <ecNumber evidence="15">2.7.11.1</ecNumber>
    </recommendedName>
</protein>
<comment type="catalytic activity">
    <reaction evidence="14 15">
        <text>L-seryl-[protein] + ATP = O-phospho-L-seryl-[protein] + ADP + H(+)</text>
        <dbReference type="Rhea" id="RHEA:17989"/>
        <dbReference type="Rhea" id="RHEA-COMP:9863"/>
        <dbReference type="Rhea" id="RHEA-COMP:11604"/>
        <dbReference type="ChEBI" id="CHEBI:15378"/>
        <dbReference type="ChEBI" id="CHEBI:29999"/>
        <dbReference type="ChEBI" id="CHEBI:30616"/>
        <dbReference type="ChEBI" id="CHEBI:83421"/>
        <dbReference type="ChEBI" id="CHEBI:456216"/>
        <dbReference type="EC" id="2.7.11.1"/>
    </reaction>
</comment>
<keyword evidence="10 16" id="KW-0472">Membrane</keyword>
<evidence type="ECO:0000256" key="5">
    <source>
        <dbReference type="ARBA" id="ARBA00022729"/>
    </source>
</evidence>
<proteinExistence type="inferred from homology"/>
<dbReference type="Pfam" id="PF00954">
    <property type="entry name" value="S_locus_glycop"/>
    <property type="match status" value="1"/>
</dbReference>
<dbReference type="EMBL" id="CM007897">
    <property type="protein sequence ID" value="OTG18138.1"/>
    <property type="molecule type" value="Genomic_DNA"/>
</dbReference>
<dbReference type="InterPro" id="IPR024171">
    <property type="entry name" value="SRK-like_kinase"/>
</dbReference>
<sequence>MLFPYITFFFLVLGICRSSDTIAVHQNITDAQNIVLGNAKFELGFFSPGSSKNRYLGIWYKNTSPQTIAWVANRETPLTDTSGTVKLDSQGNLALVNGSGKIIWSSNSSTSGTNINPVAQLLDTGNLVIKIGNKTNNDTVIWQSFDYPGDTSLPGMKLGKNFITGRETYLSSWRSTDDPSPGDYTLKLLAIKGKYQQVYIRKSAAIETRLGPYNGISFSGRENYATDANPATASIVIVNQNETYIAYNSKSNTTTLRTVLTPDGKLEILQRKLPNPEWILIATLPVDYCDIYGVCGPYGICNTATSPNCGCLKGFERESLDETTSENDSSVCTRSTALDCGPGERFQKFSSMKLPDTQNAVYSSNMSLLDCEAACKNNCSCTAYANPNITPGGLGCLLWFGDLIDVRVFPLNGQDLYIRLAASEFRQANFIFVPFQSINNTICSSFNSVTSLGLHSRFHRKKRVQVMVVTLSISAVLTLLGLVYIKRKWKKRSDVESSSQMGSAEVPLFSLSKISRATDDFSVNNKLGEGGFGPVYKGVLEGGQEIAVKRLSKSSRQGLLEFENEVICIAKLQHRNLVKLLGYCIQGDDKMLIYEYMPNKSLDSFLFDGSRKLLLDWPQRFQIIHEIARGLLYLHQDSRLKVVHRDLKAGNILLDHQMHPKISDFGLARMFKEEQSEATTKRVVGTLGYISPEYAMKGLFSVKSDIFSFGVLVLEIVSGIKIEILLTKTMMITFLDIVVSFVPVIDEAWRLYKEGKSLSLIDECLRTSYSACEVLRSVHVGLLCVQQRVENRPNTQTVVGMLGGEGSLPSPKKPAFYIQESEINSTSALPLLASSVNGVTLSQVDGR</sequence>
<keyword evidence="8 15" id="KW-0067">ATP-binding</keyword>
<dbReference type="FunFam" id="1.10.510.10:FF:000060">
    <property type="entry name" value="G-type lectin S-receptor-like serine/threonine-protein kinase"/>
    <property type="match status" value="1"/>
</dbReference>
<dbReference type="Gene3D" id="2.90.10.10">
    <property type="entry name" value="Bulb-type lectin domain"/>
    <property type="match status" value="1"/>
</dbReference>
<dbReference type="CDD" id="cd00028">
    <property type="entry name" value="B_lectin"/>
    <property type="match status" value="1"/>
</dbReference>
<feature type="domain" description="Apple" evidence="20">
    <location>
        <begin position="340"/>
        <end position="421"/>
    </location>
</feature>
<evidence type="ECO:0000256" key="11">
    <source>
        <dbReference type="ARBA" id="ARBA00023157"/>
    </source>
</evidence>
<dbReference type="Pfam" id="PF11883">
    <property type="entry name" value="DUF3403"/>
    <property type="match status" value="1"/>
</dbReference>
<dbReference type="GO" id="GO:0005886">
    <property type="term" value="C:plasma membrane"/>
    <property type="evidence" value="ECO:0000318"/>
    <property type="project" value="GO_Central"/>
</dbReference>
<keyword evidence="4 16" id="KW-0812">Transmembrane</keyword>
<dbReference type="InterPro" id="IPR011009">
    <property type="entry name" value="Kinase-like_dom_sf"/>
</dbReference>
<dbReference type="InterPro" id="IPR021820">
    <property type="entry name" value="S-locus_recpt_kinase_C"/>
</dbReference>
<evidence type="ECO:0000256" key="17">
    <source>
        <dbReference type="SAM" id="SignalP"/>
    </source>
</evidence>
<dbReference type="PANTHER" id="PTHR32444:SF235">
    <property type="entry name" value="OS01G0783900 PROTEIN"/>
    <property type="match status" value="1"/>
</dbReference>
<dbReference type="InterPro" id="IPR000858">
    <property type="entry name" value="S_locus_glycoprot_dom"/>
</dbReference>
<keyword evidence="3 15" id="KW-0808">Transferase</keyword>
<dbReference type="CDD" id="cd01098">
    <property type="entry name" value="PAN_AP_plant"/>
    <property type="match status" value="1"/>
</dbReference>
<dbReference type="InParanoid" id="A0A251U463"/>
<evidence type="ECO:0000256" key="7">
    <source>
        <dbReference type="ARBA" id="ARBA00022777"/>
    </source>
</evidence>
<dbReference type="GO" id="GO:0048544">
    <property type="term" value="P:recognition of pollen"/>
    <property type="evidence" value="ECO:0007669"/>
    <property type="project" value="InterPro"/>
</dbReference>
<evidence type="ECO:0000256" key="1">
    <source>
        <dbReference type="ARBA" id="ARBA00004479"/>
    </source>
</evidence>
<dbReference type="Pfam" id="PF07714">
    <property type="entry name" value="PK_Tyr_Ser-Thr"/>
    <property type="match status" value="1"/>
</dbReference>
<dbReference type="Pfam" id="PF08276">
    <property type="entry name" value="PAN_2"/>
    <property type="match status" value="1"/>
</dbReference>
<comment type="similarity">
    <text evidence="15">Belongs to the protein kinase superfamily. Ser/Thr protein kinase family.</text>
</comment>
<evidence type="ECO:0000256" key="12">
    <source>
        <dbReference type="ARBA" id="ARBA00023180"/>
    </source>
</evidence>
<evidence type="ECO:0000259" key="20">
    <source>
        <dbReference type="PROSITE" id="PS50948"/>
    </source>
</evidence>
<dbReference type="InterPro" id="IPR001245">
    <property type="entry name" value="Ser-Thr/Tyr_kinase_cat_dom"/>
</dbReference>
<dbReference type="GO" id="GO:0004674">
    <property type="term" value="F:protein serine/threonine kinase activity"/>
    <property type="evidence" value="ECO:0000318"/>
    <property type="project" value="GO_Central"/>
</dbReference>
<dbReference type="PIRSF" id="PIRSF000641">
    <property type="entry name" value="SRK"/>
    <property type="match status" value="1"/>
</dbReference>
<evidence type="ECO:0000313" key="22">
    <source>
        <dbReference type="Proteomes" id="UP000215914"/>
    </source>
</evidence>
<dbReference type="GO" id="GO:0005524">
    <property type="term" value="F:ATP binding"/>
    <property type="evidence" value="ECO:0007669"/>
    <property type="project" value="UniProtKB-KW"/>
</dbReference>
<dbReference type="FunFam" id="2.90.10.10:FF:000004">
    <property type="entry name" value="G-type lectin S-receptor-like serine/threonine-protein kinase"/>
    <property type="match status" value="1"/>
</dbReference>
<organism evidence="21 22">
    <name type="scientific">Helianthus annuus</name>
    <name type="common">Common sunflower</name>
    <dbReference type="NCBI Taxonomy" id="4232"/>
    <lineage>
        <taxon>Eukaryota</taxon>
        <taxon>Viridiplantae</taxon>
        <taxon>Streptophyta</taxon>
        <taxon>Embryophyta</taxon>
        <taxon>Tracheophyta</taxon>
        <taxon>Spermatophyta</taxon>
        <taxon>Magnoliopsida</taxon>
        <taxon>eudicotyledons</taxon>
        <taxon>Gunneridae</taxon>
        <taxon>Pentapetalae</taxon>
        <taxon>asterids</taxon>
        <taxon>campanulids</taxon>
        <taxon>Asterales</taxon>
        <taxon>Asteraceae</taxon>
        <taxon>Asteroideae</taxon>
        <taxon>Heliantheae alliance</taxon>
        <taxon>Heliantheae</taxon>
        <taxon>Helianthus</taxon>
    </lineage>
</organism>
<feature type="domain" description="Protein kinase" evidence="18">
    <location>
        <begin position="521"/>
        <end position="816"/>
    </location>
</feature>
<dbReference type="InterPro" id="IPR001480">
    <property type="entry name" value="Bulb-type_lectin_dom"/>
</dbReference>
<keyword evidence="6 15" id="KW-0547">Nucleotide-binding</keyword>
<comment type="subcellular location">
    <subcellularLocation>
        <location evidence="1">Membrane</location>
        <topology evidence="1">Single-pass type I membrane protein</topology>
    </subcellularLocation>
</comment>
<dbReference type="InterPro" id="IPR036426">
    <property type="entry name" value="Bulb-type_lectin_dom_sf"/>
</dbReference>
<dbReference type="PROSITE" id="PS50948">
    <property type="entry name" value="PAN"/>
    <property type="match status" value="1"/>
</dbReference>
<dbReference type="GO" id="GO:0006955">
    <property type="term" value="P:immune response"/>
    <property type="evidence" value="ECO:0000318"/>
    <property type="project" value="GO_Central"/>
</dbReference>
<keyword evidence="9 16" id="KW-1133">Transmembrane helix</keyword>
<dbReference type="EC" id="2.7.11.1" evidence="15"/>
<evidence type="ECO:0000256" key="9">
    <source>
        <dbReference type="ARBA" id="ARBA00022989"/>
    </source>
</evidence>
<evidence type="ECO:0000256" key="16">
    <source>
        <dbReference type="SAM" id="Phobius"/>
    </source>
</evidence>
<dbReference type="FunFam" id="3.30.200.20:FF:000195">
    <property type="entry name" value="G-type lectin S-receptor-like serine/threonine-protein kinase"/>
    <property type="match status" value="1"/>
</dbReference>
<feature type="domain" description="Bulb-type lectin" evidence="19">
    <location>
        <begin position="19"/>
        <end position="142"/>
    </location>
</feature>
<dbReference type="PROSITE" id="PS50927">
    <property type="entry name" value="BULB_LECTIN"/>
    <property type="match status" value="1"/>
</dbReference>
<evidence type="ECO:0000256" key="4">
    <source>
        <dbReference type="ARBA" id="ARBA00022692"/>
    </source>
</evidence>
<feature type="transmembrane region" description="Helical" evidence="16">
    <location>
        <begin position="464"/>
        <end position="485"/>
    </location>
</feature>
<keyword evidence="12" id="KW-0325">Glycoprotein</keyword>
<dbReference type="InterPro" id="IPR008271">
    <property type="entry name" value="Ser/Thr_kinase_AS"/>
</dbReference>